<evidence type="ECO:0000256" key="2">
    <source>
        <dbReference type="ARBA" id="ARBA00009755"/>
    </source>
</evidence>
<keyword evidence="6" id="KW-0677">Repeat</keyword>
<keyword evidence="4 11" id="KW-0812">Transmembrane</keyword>
<dbReference type="AlphaFoldDB" id="A0AAV6N9I4"/>
<dbReference type="InterPro" id="IPR002365">
    <property type="entry name" value="Terpene_synthase_CS"/>
</dbReference>
<accession>A0AAV6N9I4</accession>
<dbReference type="InterPro" id="IPR001199">
    <property type="entry name" value="Cyt_B5-like_heme/steroid-bd"/>
</dbReference>
<dbReference type="InterPro" id="IPR032697">
    <property type="entry name" value="SQ_cyclase_N"/>
</dbReference>
<dbReference type="InterPro" id="IPR032696">
    <property type="entry name" value="SQ_cyclase_C"/>
</dbReference>
<feature type="domain" description="Cytochrome b5 heme-binding" evidence="12">
    <location>
        <begin position="588"/>
        <end position="664"/>
    </location>
</feature>
<keyword evidence="5" id="KW-0479">Metal-binding</keyword>
<keyword evidence="8 11" id="KW-0472">Membrane</keyword>
<dbReference type="FunFam" id="3.10.120.10:FF:000002">
    <property type="entry name" value="Cytochrome b5 type B"/>
    <property type="match status" value="1"/>
</dbReference>
<reference evidence="13 14" key="1">
    <citation type="journal article" date="2021" name="Hortic Res">
        <title>The domestication of Cucurbita argyrosperma as revealed by the genome of its wild relative.</title>
        <authorList>
            <person name="Barrera-Redondo J."/>
            <person name="Sanchez-de la Vega G."/>
            <person name="Aguirre-Liguori J.A."/>
            <person name="Castellanos-Morales G."/>
            <person name="Gutierrez-Guerrero Y.T."/>
            <person name="Aguirre-Dugua X."/>
            <person name="Aguirre-Planter E."/>
            <person name="Tenaillon M.I."/>
            <person name="Lira-Saade R."/>
            <person name="Eguiarte L.E."/>
        </authorList>
    </citation>
    <scope>NUCLEOTIDE SEQUENCE [LARGE SCALE GENOMIC DNA]</scope>
    <source>
        <strain evidence="13">JBR-2021</strain>
    </source>
</reference>
<dbReference type="InterPro" id="IPR018333">
    <property type="entry name" value="Squalene_cyclase"/>
</dbReference>
<evidence type="ECO:0000256" key="1">
    <source>
        <dbReference type="ARBA" id="ARBA00004370"/>
    </source>
</evidence>
<dbReference type="Pfam" id="PF13249">
    <property type="entry name" value="SQHop_cyclase_N"/>
    <property type="match status" value="1"/>
</dbReference>
<comment type="caution">
    <text evidence="13">The sequence shown here is derived from an EMBL/GenBank/DDBJ whole genome shotgun (WGS) entry which is preliminary data.</text>
</comment>
<keyword evidence="3" id="KW-0349">Heme</keyword>
<evidence type="ECO:0000256" key="10">
    <source>
        <dbReference type="RuleBase" id="RU362003"/>
    </source>
</evidence>
<evidence type="ECO:0000259" key="12">
    <source>
        <dbReference type="PROSITE" id="PS50255"/>
    </source>
</evidence>
<dbReference type="GO" id="GO:0016871">
    <property type="term" value="F:cycloartenol synthase activity"/>
    <property type="evidence" value="ECO:0007669"/>
    <property type="project" value="UniProtKB-ARBA"/>
</dbReference>
<feature type="transmembrane region" description="Helical" evidence="11">
    <location>
        <begin position="692"/>
        <end position="710"/>
    </location>
</feature>
<dbReference type="PANTHER" id="PTHR11764:SF85">
    <property type="entry name" value="TERPENE CYCLASE_MUTASE FAMILY MEMBER"/>
    <property type="match status" value="1"/>
</dbReference>
<dbReference type="EMBL" id="JAGKQH010000008">
    <property type="protein sequence ID" value="KAG6593603.1"/>
    <property type="molecule type" value="Genomic_DNA"/>
</dbReference>
<dbReference type="GO" id="GO:0046872">
    <property type="term" value="F:metal ion binding"/>
    <property type="evidence" value="ECO:0007669"/>
    <property type="project" value="UniProtKB-KW"/>
</dbReference>
<sequence>MWQLKIGADTVPSDPSNAGGWLSTLNNHVGRQVWHFDPGLGSPEDLQQIQQARQRFSDHRFEKKHSADLLMRMQFAKENSSFVNLPQVKVKDKEDVTEEAVTRTLRRAINFYSTIQADDGHWPGDYGGPMFLIPGLVVTLSITGALNAVLSTEHQREICRYLYNHQNKDGGWGLHIEGPSTMFGSVLNYVTLRLLGEEAEDGQGAVDKARKWILDHGGAAAITSWGKMWLSVLGVYEWAGNNPLPPELWLLPYLLPCHPGRMWCHCRMVYLPMCYLYGKRFVGPITPIIRSLRKELYLVPYHEVDWNKARNQCAKEDLYYPHPLVQDILWASLHHVYEPLFMHWPAKRLREKALQSVMQHIHYEDENTRYICIGPVNKVLNMLCCWAEDPHSEAFKLHIPRIYDYLWIAEDGMKMQAVLLLSKLPSEIVGKSIDAQQLYNAVNVILSLQNTDGGFATYELTRSYRWLELMNPAETFGDIVIDYPIQATDGSWYGSWGVCFTYGGWFGIRGLVAAGRRYDNCASLRKACDFLLSKELAAGGWGESYLSCQNKVYTNIKDDRPHIVNTGWAMLSLIDAGQVRFAQMDSNSKLFTFDEVAKHNHEKDCWLIISGHVYDVTSYLPDHPGGGELLVLAVEKDATFDFKSVGHSETAQEMMKKYQIGKIDPLTLPTEQKHVETTPHKPTPSLLSFSPLHVLIPLLLLVLAFAFPYWKIKA</sequence>
<evidence type="ECO:0000256" key="9">
    <source>
        <dbReference type="ARBA" id="ARBA00023235"/>
    </source>
</evidence>
<evidence type="ECO:0000256" key="8">
    <source>
        <dbReference type="ARBA" id="ARBA00023136"/>
    </source>
</evidence>
<dbReference type="GO" id="GO:0016104">
    <property type="term" value="P:triterpenoid biosynthetic process"/>
    <property type="evidence" value="ECO:0007669"/>
    <property type="project" value="InterPro"/>
</dbReference>
<dbReference type="Pfam" id="PF13243">
    <property type="entry name" value="SQHop_cyclase_C"/>
    <property type="match status" value="1"/>
</dbReference>
<evidence type="ECO:0000256" key="6">
    <source>
        <dbReference type="ARBA" id="ARBA00022737"/>
    </source>
</evidence>
<dbReference type="FunFam" id="1.50.10.20:FF:000002">
    <property type="entry name" value="Terpene cyclase/mutase family member"/>
    <property type="match status" value="1"/>
</dbReference>
<keyword evidence="7" id="KW-0408">Iron</keyword>
<protein>
    <recommendedName>
        <fullName evidence="10">Terpene cyclase/mutase family member</fullName>
        <ecNumber evidence="10">5.4.99.-</ecNumber>
    </recommendedName>
</protein>
<feature type="non-terminal residue" evidence="13">
    <location>
        <position position="1"/>
    </location>
</feature>
<dbReference type="PANTHER" id="PTHR11764">
    <property type="entry name" value="TERPENE CYCLASE/MUTASE FAMILY MEMBER"/>
    <property type="match status" value="1"/>
</dbReference>
<dbReference type="PROSITE" id="PS00191">
    <property type="entry name" value="CYTOCHROME_B5_1"/>
    <property type="match status" value="1"/>
</dbReference>
<dbReference type="GO" id="GO:0005811">
    <property type="term" value="C:lipid droplet"/>
    <property type="evidence" value="ECO:0007669"/>
    <property type="project" value="InterPro"/>
</dbReference>
<keyword evidence="9 10" id="KW-0413">Isomerase</keyword>
<evidence type="ECO:0000256" key="4">
    <source>
        <dbReference type="ARBA" id="ARBA00022692"/>
    </source>
</evidence>
<dbReference type="InterPro" id="IPR018506">
    <property type="entry name" value="Cyt_B5_heme-BS"/>
</dbReference>
<name>A0AAV6N9I4_9ROSI</name>
<keyword evidence="11" id="KW-1133">Transmembrane helix</keyword>
<dbReference type="PROSITE" id="PS50255">
    <property type="entry name" value="CYTOCHROME_B5_2"/>
    <property type="match status" value="1"/>
</dbReference>
<dbReference type="GO" id="GO:0016020">
    <property type="term" value="C:membrane"/>
    <property type="evidence" value="ECO:0007669"/>
    <property type="project" value="UniProtKB-SubCell"/>
</dbReference>
<organism evidence="13 14">
    <name type="scientific">Cucurbita argyrosperma subsp. sororia</name>
    <dbReference type="NCBI Taxonomy" id="37648"/>
    <lineage>
        <taxon>Eukaryota</taxon>
        <taxon>Viridiplantae</taxon>
        <taxon>Streptophyta</taxon>
        <taxon>Embryophyta</taxon>
        <taxon>Tracheophyta</taxon>
        <taxon>Spermatophyta</taxon>
        <taxon>Magnoliopsida</taxon>
        <taxon>eudicotyledons</taxon>
        <taxon>Gunneridae</taxon>
        <taxon>Pentapetalae</taxon>
        <taxon>rosids</taxon>
        <taxon>fabids</taxon>
        <taxon>Cucurbitales</taxon>
        <taxon>Cucurbitaceae</taxon>
        <taxon>Cucurbiteae</taxon>
        <taxon>Cucurbita</taxon>
    </lineage>
</organism>
<keyword evidence="14" id="KW-1185">Reference proteome</keyword>
<evidence type="ECO:0000256" key="11">
    <source>
        <dbReference type="SAM" id="Phobius"/>
    </source>
</evidence>
<evidence type="ECO:0000313" key="14">
    <source>
        <dbReference type="Proteomes" id="UP000685013"/>
    </source>
</evidence>
<dbReference type="SMART" id="SM01117">
    <property type="entry name" value="Cyt-b5"/>
    <property type="match status" value="1"/>
</dbReference>
<gene>
    <name evidence="13" type="primary">CPX-1</name>
    <name evidence="13" type="ORF">SDJN03_13079</name>
</gene>
<comment type="subcellular location">
    <subcellularLocation>
        <location evidence="1">Membrane</location>
    </subcellularLocation>
</comment>
<dbReference type="PROSITE" id="PS01074">
    <property type="entry name" value="TERPENE_SYNTHASES"/>
    <property type="match status" value="1"/>
</dbReference>
<dbReference type="Pfam" id="PF00173">
    <property type="entry name" value="Cyt-b5"/>
    <property type="match status" value="1"/>
</dbReference>
<dbReference type="Proteomes" id="UP000685013">
    <property type="component" value="Chromosome 8"/>
</dbReference>
<dbReference type="NCBIfam" id="TIGR01787">
    <property type="entry name" value="squalene_cyclas"/>
    <property type="match status" value="1"/>
</dbReference>
<evidence type="ECO:0000256" key="3">
    <source>
        <dbReference type="ARBA" id="ARBA00022617"/>
    </source>
</evidence>
<proteinExistence type="inferred from homology"/>
<comment type="similarity">
    <text evidence="2 10">Belongs to the terpene cyclase/mutase family.</text>
</comment>
<evidence type="ECO:0000313" key="13">
    <source>
        <dbReference type="EMBL" id="KAG6593603.1"/>
    </source>
</evidence>
<dbReference type="GO" id="GO:0020037">
    <property type="term" value="F:heme binding"/>
    <property type="evidence" value="ECO:0007669"/>
    <property type="project" value="InterPro"/>
</dbReference>
<dbReference type="EC" id="5.4.99.-" evidence="10"/>
<evidence type="ECO:0000256" key="7">
    <source>
        <dbReference type="ARBA" id="ARBA00023004"/>
    </source>
</evidence>
<evidence type="ECO:0000256" key="5">
    <source>
        <dbReference type="ARBA" id="ARBA00022723"/>
    </source>
</evidence>